<evidence type="ECO:0000259" key="1">
    <source>
        <dbReference type="SMART" id="SM00382"/>
    </source>
</evidence>
<dbReference type="AlphaFoldDB" id="A0A2R3P7R5"/>
<dbReference type="CDD" id="cd07432">
    <property type="entry name" value="PHP_HisPPase"/>
    <property type="match status" value="1"/>
</dbReference>
<dbReference type="InterPro" id="IPR027417">
    <property type="entry name" value="P-loop_NTPase"/>
</dbReference>
<dbReference type="CDD" id="cd00267">
    <property type="entry name" value="ABC_ATPase"/>
    <property type="match status" value="1"/>
</dbReference>
<protein>
    <recommendedName>
        <fullName evidence="1">AAA+ ATPase domain-containing protein</fullName>
    </recommendedName>
</protein>
<accession>A0A2R3P7R5</accession>
<feature type="domain" description="AAA+ ATPase" evidence="1">
    <location>
        <begin position="259"/>
        <end position="669"/>
    </location>
</feature>
<gene>
    <name evidence="2" type="ORF">CG003_02400</name>
</gene>
<dbReference type="Proteomes" id="UP000239216">
    <property type="component" value="Chromosome"/>
</dbReference>
<evidence type="ECO:0000313" key="2">
    <source>
        <dbReference type="EMBL" id="AVN64501.1"/>
    </source>
</evidence>
<dbReference type="SUPFAM" id="SSF89550">
    <property type="entry name" value="PHP domain-like"/>
    <property type="match status" value="1"/>
</dbReference>
<dbReference type="InterPro" id="IPR016195">
    <property type="entry name" value="Pol/histidinol_Pase-like"/>
</dbReference>
<dbReference type="SMART" id="SM00382">
    <property type="entry name" value="AAA"/>
    <property type="match status" value="1"/>
</dbReference>
<name>A0A2R3P7R5_MESFO</name>
<reference evidence="2 3" key="1">
    <citation type="submission" date="2017-07" db="EMBL/GenBank/DDBJ databases">
        <title>Comparative genomic analysis of Mesoplasma florum.</title>
        <authorList>
            <person name="Baby V."/>
            <person name="Lachance J.-C."/>
            <person name="Gagnon J."/>
            <person name="Lucier J.-F."/>
            <person name="Matteau D."/>
            <person name="Knight T.F."/>
            <person name="Rodrigue S."/>
        </authorList>
    </citation>
    <scope>NUCLEOTIDE SEQUENCE [LARGE SCALE GENOMIC DNA]</scope>
    <source>
        <strain evidence="2 3">CnuA-2</strain>
    </source>
</reference>
<dbReference type="EMBL" id="CP022513">
    <property type="protein sequence ID" value="AVN64501.1"/>
    <property type="molecule type" value="Genomic_DNA"/>
</dbReference>
<dbReference type="InterPro" id="IPR003593">
    <property type="entry name" value="AAA+_ATPase"/>
</dbReference>
<evidence type="ECO:0000313" key="3">
    <source>
        <dbReference type="Proteomes" id="UP000239216"/>
    </source>
</evidence>
<organism evidence="2 3">
    <name type="scientific">Mesoplasma florum</name>
    <name type="common">Acholeplasma florum</name>
    <dbReference type="NCBI Taxonomy" id="2151"/>
    <lineage>
        <taxon>Bacteria</taxon>
        <taxon>Bacillati</taxon>
        <taxon>Mycoplasmatota</taxon>
        <taxon>Mollicutes</taxon>
        <taxon>Entomoplasmatales</taxon>
        <taxon>Entomoplasmataceae</taxon>
        <taxon>Mesoplasma</taxon>
    </lineage>
</organism>
<dbReference type="RefSeq" id="WP_029511638.1">
    <property type="nucleotide sequence ID" value="NZ_CP022513.1"/>
</dbReference>
<sequence length="719" mass="84275">MRIDLHHHIQKYKSGEIGTERDFEYFKNNIESIIDDLRRNDVKVIAITDHNTFSMEHYKFLKESFKKYDYDCLLLPGIEIDVYDLRSEKLEITANMNIIVSNENLELFNEKIKEIINGCNVDKFRIEITELFKKLKSFNKICMLPHYQKEKYMLNLETINEISQLKNENDFIAFEVRNLTSAKVLNKSNLPSLYGTDNKKHKNVDYSKLPNIVIEIKDFNNLLLFLNKNPDFIEKELNKLNVYEIDVDLDWNSEKIKIYNGSNLIIGSRGTGKSEILSQIKLKLEEKYNEENIKYFNGSDTKSEFEKILKDETYKLQKNNIPIFDLKVSEAFEKTFENVNYSNLKNNLSALKKYKPVENLRFKKIQEMNALSLPMYNEILDENFLFKTLIKYKNDIEKINETKNIFKILEGKKKIEDNNFINTTNKIIEILNEEKQLLILKWFSNKIVSQLVIQYKEKILENKGIDYLPNDLGLFSIFKKHWEIEKEIDNLLKYDDNVIEDSKIIGFINEKVSVSLKIFTKLKNNKVVLVKSLTEIKNSLYKTSIVSCIENLKNYIKSLEKDKQKQNIFETIYSLKQKFILSDGSINDSLSSGQQSNFILTNKLLLDSNCRVYILDEPEKSLDNLFISDFVLSKINDLVKNNKIVVVATHNANIALRSFPSQIIYRAYGEKDKSYFGNIFLDELINSEGKKNVSTNIFVDLLEGGEKALFEREKIYGKH</sequence>
<dbReference type="Gene3D" id="3.40.50.300">
    <property type="entry name" value="P-loop containing nucleotide triphosphate hydrolases"/>
    <property type="match status" value="2"/>
</dbReference>
<proteinExistence type="predicted"/>
<dbReference type="SUPFAM" id="SSF52540">
    <property type="entry name" value="P-loop containing nucleoside triphosphate hydrolases"/>
    <property type="match status" value="1"/>
</dbReference>
<dbReference type="Gene3D" id="3.20.20.140">
    <property type="entry name" value="Metal-dependent hydrolases"/>
    <property type="match status" value="1"/>
</dbReference>